<dbReference type="PANTHER" id="PTHR23342">
    <property type="entry name" value="N-ACETYLGLUTAMATE SYNTHASE"/>
    <property type="match status" value="1"/>
</dbReference>
<dbReference type="Proteomes" id="UP000195402">
    <property type="component" value="Unassembled WGS sequence"/>
</dbReference>
<keyword evidence="3" id="KW-0418">Kinase</keyword>
<dbReference type="GO" id="GO:0006526">
    <property type="term" value="P:L-arginine biosynthetic process"/>
    <property type="evidence" value="ECO:0007669"/>
    <property type="project" value="TreeGrafter"/>
</dbReference>
<dbReference type="Gene3D" id="3.40.1160.10">
    <property type="entry name" value="Acetylglutamate kinase-like"/>
    <property type="match status" value="1"/>
</dbReference>
<accession>A0A200QHW6</accession>
<evidence type="ECO:0000313" key="3">
    <source>
        <dbReference type="EMBL" id="OVA10100.1"/>
    </source>
</evidence>
<dbReference type="AlphaFoldDB" id="A0A200QHW6"/>
<dbReference type="STRING" id="56857.A0A200QHW6"/>
<keyword evidence="4" id="KW-1185">Reference proteome</keyword>
<name>A0A200QHW6_MACCD</name>
<comment type="caution">
    <text evidence="3">The sequence shown here is derived from an EMBL/GenBank/DDBJ whole genome shotgun (WGS) entry which is preliminary data.</text>
</comment>
<dbReference type="InterPro" id="IPR036393">
    <property type="entry name" value="AceGlu_kinase-like_sf"/>
</dbReference>
<dbReference type="Pfam" id="PF00696">
    <property type="entry name" value="AA_kinase"/>
    <property type="match status" value="1"/>
</dbReference>
<organism evidence="3 4">
    <name type="scientific">Macleaya cordata</name>
    <name type="common">Five-seeded plume-poppy</name>
    <name type="synonym">Bocconia cordata</name>
    <dbReference type="NCBI Taxonomy" id="56857"/>
    <lineage>
        <taxon>Eukaryota</taxon>
        <taxon>Viridiplantae</taxon>
        <taxon>Streptophyta</taxon>
        <taxon>Embryophyta</taxon>
        <taxon>Tracheophyta</taxon>
        <taxon>Spermatophyta</taxon>
        <taxon>Magnoliopsida</taxon>
        <taxon>Ranunculales</taxon>
        <taxon>Papaveraceae</taxon>
        <taxon>Papaveroideae</taxon>
        <taxon>Macleaya</taxon>
    </lineage>
</organism>
<gene>
    <name evidence="3" type="ORF">BVC80_1591g3</name>
</gene>
<feature type="domain" description="Aspartate/glutamate/uridylate kinase" evidence="2">
    <location>
        <begin position="43"/>
        <end position="105"/>
    </location>
</feature>
<dbReference type="OrthoDB" id="1929202at2759"/>
<dbReference type="EMBL" id="MVGT01002031">
    <property type="protein sequence ID" value="OVA10100.1"/>
    <property type="molecule type" value="Genomic_DNA"/>
</dbReference>
<dbReference type="PANTHER" id="PTHR23342:SF0">
    <property type="entry name" value="N-ACETYLGLUTAMATE SYNTHASE, MITOCHONDRIAL"/>
    <property type="match status" value="1"/>
</dbReference>
<dbReference type="GO" id="GO:0009534">
    <property type="term" value="C:chloroplast thylakoid"/>
    <property type="evidence" value="ECO:0007669"/>
    <property type="project" value="TreeGrafter"/>
</dbReference>
<reference evidence="3 4" key="1">
    <citation type="journal article" date="2017" name="Mol. Plant">
        <title>The Genome of Medicinal Plant Macleaya cordata Provides New Insights into Benzylisoquinoline Alkaloids Metabolism.</title>
        <authorList>
            <person name="Liu X."/>
            <person name="Liu Y."/>
            <person name="Huang P."/>
            <person name="Ma Y."/>
            <person name="Qing Z."/>
            <person name="Tang Q."/>
            <person name="Cao H."/>
            <person name="Cheng P."/>
            <person name="Zheng Y."/>
            <person name="Yuan Z."/>
            <person name="Zhou Y."/>
            <person name="Liu J."/>
            <person name="Tang Z."/>
            <person name="Zhuo Y."/>
            <person name="Zhang Y."/>
            <person name="Yu L."/>
            <person name="Huang J."/>
            <person name="Yang P."/>
            <person name="Peng Q."/>
            <person name="Zhang J."/>
            <person name="Jiang W."/>
            <person name="Zhang Z."/>
            <person name="Lin K."/>
            <person name="Ro D.K."/>
            <person name="Chen X."/>
            <person name="Xiong X."/>
            <person name="Shang Y."/>
            <person name="Huang S."/>
            <person name="Zeng J."/>
        </authorList>
    </citation>
    <scope>NUCLEOTIDE SEQUENCE [LARGE SCALE GENOMIC DNA]</scope>
    <source>
        <strain evidence="4">cv. BLH2017</strain>
        <tissue evidence="3">Root</tissue>
    </source>
</reference>
<evidence type="ECO:0000259" key="2">
    <source>
        <dbReference type="Pfam" id="PF00696"/>
    </source>
</evidence>
<keyword evidence="1" id="KW-0808">Transferase</keyword>
<sequence>MSQSGDNVKRKGETPMDVAAAAPLSVLSFVLEREGWVLAVQWILLTDVAGILEDRDDPGSLVKQIDIKGVKRMVEEGKIAGGMIPKVNCCIRSLAQGVKTTSIIDRHQKST</sequence>
<proteinExistence type="predicted"/>
<dbReference type="SUPFAM" id="SSF53633">
    <property type="entry name" value="Carbamate kinase-like"/>
    <property type="match status" value="1"/>
</dbReference>
<evidence type="ECO:0000256" key="1">
    <source>
        <dbReference type="ARBA" id="ARBA00022679"/>
    </source>
</evidence>
<dbReference type="InterPro" id="IPR001048">
    <property type="entry name" value="Asp/Glu/Uridylate_kinase"/>
</dbReference>
<dbReference type="InParanoid" id="A0A200QHW6"/>
<protein>
    <submittedName>
        <fullName evidence="3">Aspartate/glutamate/uridylate kinase</fullName>
    </submittedName>
</protein>
<evidence type="ECO:0000313" key="4">
    <source>
        <dbReference type="Proteomes" id="UP000195402"/>
    </source>
</evidence>
<dbReference type="GO" id="GO:0003991">
    <property type="term" value="F:acetylglutamate kinase activity"/>
    <property type="evidence" value="ECO:0007669"/>
    <property type="project" value="TreeGrafter"/>
</dbReference>